<dbReference type="PANTHER" id="PTHR43248:SF29">
    <property type="entry name" value="TRIPEPTIDYL AMINOPEPTIDASE"/>
    <property type="match status" value="1"/>
</dbReference>
<dbReference type="InterPro" id="IPR000073">
    <property type="entry name" value="AB_hydrolase_1"/>
</dbReference>
<dbReference type="Proteomes" id="UP000606172">
    <property type="component" value="Unassembled WGS sequence"/>
</dbReference>
<keyword evidence="8" id="KW-1185">Reference proteome</keyword>
<evidence type="ECO:0000259" key="5">
    <source>
        <dbReference type="Pfam" id="PF00561"/>
    </source>
</evidence>
<proteinExistence type="inferred from homology"/>
<gene>
    <name evidence="7" type="ORF">Ssi02_43520</name>
</gene>
<dbReference type="AlphaFoldDB" id="A0A919RL65"/>
<evidence type="ECO:0000313" key="7">
    <source>
        <dbReference type="EMBL" id="GII94121.1"/>
    </source>
</evidence>
<dbReference type="SUPFAM" id="SSF53474">
    <property type="entry name" value="alpha/beta-Hydrolases"/>
    <property type="match status" value="1"/>
</dbReference>
<comment type="similarity">
    <text evidence="1">Belongs to the peptidase S33 family.</text>
</comment>
<feature type="chain" id="PRO_5036758425" evidence="4">
    <location>
        <begin position="25"/>
        <end position="482"/>
    </location>
</feature>
<dbReference type="PROSITE" id="PS51257">
    <property type="entry name" value="PROKAR_LIPOPROTEIN"/>
    <property type="match status" value="1"/>
</dbReference>
<feature type="signal peptide" evidence="4">
    <location>
        <begin position="1"/>
        <end position="24"/>
    </location>
</feature>
<protein>
    <submittedName>
        <fullName evidence="7">Peptidase</fullName>
    </submittedName>
</protein>
<dbReference type="Pfam" id="PF00561">
    <property type="entry name" value="Abhydrolase_1"/>
    <property type="match status" value="1"/>
</dbReference>
<name>A0A919RL65_9ACTN</name>
<evidence type="ECO:0000256" key="1">
    <source>
        <dbReference type="ARBA" id="ARBA00010088"/>
    </source>
</evidence>
<sequence length="482" mass="50631">MIVSMKKTWVTLLCVTVLAGCSTAAKPTDQEAGPIKWGPCVDLAGFDGQPTKPDPAMQCGTIPVPLDYAEPDGEQIDMALIRTRAVGSRLGSLVFNFGGPGVSGVDNLSPDAFSVLGSRYDLVGFDPRGVERSAGVRCGGQVGNLLASKDGPQAERLLKEFADACRRDSGKVLPHVGTVNAARDLDRIRAALGDERLNYFGFSYGTHLGAVYATRFPKKVGRFVLDAPFDPTVSFGERAVTQAAGFGRAFAAFAEDCVARGCELGDDPGAVKRAVENLVDGLKSEPLKVGDRMLTYGLAQLAVLAALYSEDSWSMLEEGAATALKGDGSTLLELADLYTGRKPDGGYSTAMSSLQAVNCADTTERPTAAQVAEINRKIEKIFPFMAGDAARPCAYWPVPGSDEAKKIDATGSAPIVVIGGKGDPATPYKWATALDAQLKTGVLVTYEGGGHGAYNNACVTRVVDKYLLDGQVPAEGTTCPAA</sequence>
<organism evidence="7 8">
    <name type="scientific">Sinosporangium siamense</name>
    <dbReference type="NCBI Taxonomy" id="1367973"/>
    <lineage>
        <taxon>Bacteria</taxon>
        <taxon>Bacillati</taxon>
        <taxon>Actinomycetota</taxon>
        <taxon>Actinomycetes</taxon>
        <taxon>Streptosporangiales</taxon>
        <taxon>Streptosporangiaceae</taxon>
        <taxon>Sinosporangium</taxon>
    </lineage>
</organism>
<dbReference type="Gene3D" id="3.40.50.1820">
    <property type="entry name" value="alpha/beta hydrolase"/>
    <property type="match status" value="1"/>
</dbReference>
<dbReference type="GO" id="GO:0016787">
    <property type="term" value="F:hydrolase activity"/>
    <property type="evidence" value="ECO:0007669"/>
    <property type="project" value="UniProtKB-KW"/>
</dbReference>
<comment type="caution">
    <text evidence="7">The sequence shown here is derived from an EMBL/GenBank/DDBJ whole genome shotgun (WGS) entry which is preliminary data.</text>
</comment>
<evidence type="ECO:0000313" key="8">
    <source>
        <dbReference type="Proteomes" id="UP000606172"/>
    </source>
</evidence>
<evidence type="ECO:0000259" key="6">
    <source>
        <dbReference type="Pfam" id="PF08386"/>
    </source>
</evidence>
<reference evidence="7" key="1">
    <citation type="submission" date="2021-01" db="EMBL/GenBank/DDBJ databases">
        <title>Whole genome shotgun sequence of Sinosporangium siamense NBRC 109515.</title>
        <authorList>
            <person name="Komaki H."/>
            <person name="Tamura T."/>
        </authorList>
    </citation>
    <scope>NUCLEOTIDE SEQUENCE</scope>
    <source>
        <strain evidence="7">NBRC 109515</strain>
    </source>
</reference>
<keyword evidence="2 4" id="KW-0732">Signal</keyword>
<dbReference type="InterPro" id="IPR029058">
    <property type="entry name" value="AB_hydrolase_fold"/>
</dbReference>
<feature type="domain" description="Peptidase S33 tripeptidyl aminopeptidase-like C-terminal" evidence="6">
    <location>
        <begin position="392"/>
        <end position="479"/>
    </location>
</feature>
<accession>A0A919RL65</accession>
<dbReference type="InterPro" id="IPR051601">
    <property type="entry name" value="Serine_prot/Carboxylest_S33"/>
</dbReference>
<evidence type="ECO:0000256" key="3">
    <source>
        <dbReference type="ARBA" id="ARBA00022801"/>
    </source>
</evidence>
<dbReference type="PANTHER" id="PTHR43248">
    <property type="entry name" value="2-SUCCINYL-6-HYDROXY-2,4-CYCLOHEXADIENE-1-CARBOXYLATE SYNTHASE"/>
    <property type="match status" value="1"/>
</dbReference>
<keyword evidence="3" id="KW-0378">Hydrolase</keyword>
<dbReference type="EMBL" id="BOOW01000028">
    <property type="protein sequence ID" value="GII94121.1"/>
    <property type="molecule type" value="Genomic_DNA"/>
</dbReference>
<feature type="domain" description="AB hydrolase-1" evidence="5">
    <location>
        <begin position="93"/>
        <end position="259"/>
    </location>
</feature>
<evidence type="ECO:0000256" key="4">
    <source>
        <dbReference type="SAM" id="SignalP"/>
    </source>
</evidence>
<evidence type="ECO:0000256" key="2">
    <source>
        <dbReference type="ARBA" id="ARBA00022729"/>
    </source>
</evidence>
<dbReference type="InterPro" id="IPR013595">
    <property type="entry name" value="Pept_S33_TAP-like_C"/>
</dbReference>
<dbReference type="Pfam" id="PF08386">
    <property type="entry name" value="Abhydrolase_4"/>
    <property type="match status" value="1"/>
</dbReference>